<reference evidence="8 9" key="1">
    <citation type="journal article" date="2011" name="PLoS Genet.">
        <title>Genome sequencing and comparative transcriptomics of the model entomopathogenic fungi Metarhizium anisopliae and M. acridum.</title>
        <authorList>
            <person name="Gao Q."/>
            <person name="Jin K."/>
            <person name="Ying S.H."/>
            <person name="Zhang Y."/>
            <person name="Xiao G."/>
            <person name="Shang Y."/>
            <person name="Duan Z."/>
            <person name="Hu X."/>
            <person name="Xie X.Q."/>
            <person name="Zhou G."/>
            <person name="Peng G."/>
            <person name="Luo Z."/>
            <person name="Huang W."/>
            <person name="Wang B."/>
            <person name="Fang W."/>
            <person name="Wang S."/>
            <person name="Zhong Y."/>
            <person name="Ma L.J."/>
            <person name="St Leger R.J."/>
            <person name="Zhao G.P."/>
            <person name="Pei Y."/>
            <person name="Feng M.G."/>
            <person name="Xia Y."/>
            <person name="Wang C."/>
        </authorList>
    </citation>
    <scope>NUCLEOTIDE SEQUENCE [LARGE SCALE GENOMIC DNA]</scope>
    <source>
        <strain evidence="8 9">CQMa 102</strain>
    </source>
</reference>
<feature type="domain" description="Protein kinase" evidence="7">
    <location>
        <begin position="1"/>
        <end position="259"/>
    </location>
</feature>
<dbReference type="AlphaFoldDB" id="E9EEB5"/>
<evidence type="ECO:0000256" key="3">
    <source>
        <dbReference type="ARBA" id="ARBA00022741"/>
    </source>
</evidence>
<evidence type="ECO:0000259" key="7">
    <source>
        <dbReference type="PROSITE" id="PS50011"/>
    </source>
</evidence>
<name>E9EEB5_METAQ</name>
<sequence length="657" mass="73890">MGENFREPDIVPPCILTVTLHEAPGLPTLHGKLRYALLNYNQYEVPVEPYLVSASEPRMVQKDYNVCKFYVTRFAELTISFYVRDTEDAPAVLLGAARVKPFDISKTAKSHWLPVGHDCAARLYILMNLNMNYTSFRHFSGHVVLCGFGLFILETKNRGYTTPRVAEYPAPELLLGKEATRLADYWTLGVFLYKMLVGVPLFYDENPSKIMEKILKQPLEFPGNVSAAAKDLITCLLDRRPEQRLGANGASEVKNHSFFNDIDWQVVLQRNYEPDFKPEYTPGSNPLCGSCNFTPNHVSGFFEQHGVSGSFELPEPPSIFKELNSWAMAQRGRDSKIPETTIQADNEWDLVWREAQPQSFHFYNRVTGETRPVPSRAVDPYTTQDAATYSSVSSDTTPSLTHKLDALEAALQAGYDHAVSELLEYDIDLNVEIFGRDRKSPLHWAVKHKNLHLVCLFLEHGASADFGGPALIQAVKVGHLAIAEALVLKTNRVACTQSLGLAVDQRDTNMVRPLLGYGVHCDFGKDDRPYPQPSWDLSFEGYDVSRPEEFKPPLIRAIQKHEIDVVRLLLSHGADPNIALHDTSKCGRAVELAMEAEQLEIVQLLLDSGADISLPSDVWEKSGHRCHILKRPVYQKVTARLRAAMVAQKRRQIPSFL</sequence>
<proteinExistence type="predicted"/>
<dbReference type="SMART" id="SM00220">
    <property type="entry name" value="S_TKc"/>
    <property type="match status" value="1"/>
</dbReference>
<organism evidence="9">
    <name type="scientific">Metarhizium acridum (strain CQMa 102)</name>
    <dbReference type="NCBI Taxonomy" id="655827"/>
    <lineage>
        <taxon>Eukaryota</taxon>
        <taxon>Fungi</taxon>
        <taxon>Dikarya</taxon>
        <taxon>Ascomycota</taxon>
        <taxon>Pezizomycotina</taxon>
        <taxon>Sordariomycetes</taxon>
        <taxon>Hypocreomycetidae</taxon>
        <taxon>Hypocreales</taxon>
        <taxon>Clavicipitaceae</taxon>
        <taxon>Metarhizium</taxon>
    </lineage>
</organism>
<dbReference type="InterPro" id="IPR002110">
    <property type="entry name" value="Ankyrin_rpt"/>
</dbReference>
<dbReference type="PROSITE" id="PS50011">
    <property type="entry name" value="PROTEIN_KINASE_DOM"/>
    <property type="match status" value="1"/>
</dbReference>
<dbReference type="GO" id="GO:0004674">
    <property type="term" value="F:protein serine/threonine kinase activity"/>
    <property type="evidence" value="ECO:0007669"/>
    <property type="project" value="UniProtKB-KW"/>
</dbReference>
<dbReference type="STRING" id="655827.E9EEB5"/>
<feature type="repeat" description="ANK" evidence="6">
    <location>
        <begin position="549"/>
        <end position="581"/>
    </location>
</feature>
<keyword evidence="4 8" id="KW-0418">Kinase</keyword>
<feature type="repeat" description="ANK" evidence="6">
    <location>
        <begin position="589"/>
        <end position="617"/>
    </location>
</feature>
<dbReference type="OrthoDB" id="4935479at2759"/>
<evidence type="ECO:0000256" key="6">
    <source>
        <dbReference type="PROSITE-ProRule" id="PRU00023"/>
    </source>
</evidence>
<dbReference type="PROSITE" id="PS50297">
    <property type="entry name" value="ANK_REP_REGION"/>
    <property type="match status" value="2"/>
</dbReference>
<dbReference type="PANTHER" id="PTHR24351">
    <property type="entry name" value="RIBOSOMAL PROTEIN S6 KINASE"/>
    <property type="match status" value="1"/>
</dbReference>
<dbReference type="Gene3D" id="1.10.510.10">
    <property type="entry name" value="Transferase(Phosphotransferase) domain 1"/>
    <property type="match status" value="1"/>
</dbReference>
<protein>
    <submittedName>
        <fullName evidence="8">Protein kinase-like protein</fullName>
    </submittedName>
</protein>
<dbReference type="InterPro" id="IPR011009">
    <property type="entry name" value="Kinase-like_dom_sf"/>
</dbReference>
<dbReference type="OMA" id="EYENQCI"/>
<dbReference type="PROSITE" id="PS50088">
    <property type="entry name" value="ANK_REPEAT"/>
    <property type="match status" value="3"/>
</dbReference>
<evidence type="ECO:0000256" key="1">
    <source>
        <dbReference type="ARBA" id="ARBA00022527"/>
    </source>
</evidence>
<dbReference type="Gene3D" id="1.25.40.20">
    <property type="entry name" value="Ankyrin repeat-containing domain"/>
    <property type="match status" value="1"/>
</dbReference>
<evidence type="ECO:0000313" key="9">
    <source>
        <dbReference type="Proteomes" id="UP000002499"/>
    </source>
</evidence>
<dbReference type="InterPro" id="IPR036770">
    <property type="entry name" value="Ankyrin_rpt-contain_sf"/>
</dbReference>
<dbReference type="InterPro" id="IPR000719">
    <property type="entry name" value="Prot_kinase_dom"/>
</dbReference>
<evidence type="ECO:0000256" key="5">
    <source>
        <dbReference type="ARBA" id="ARBA00022840"/>
    </source>
</evidence>
<accession>E9EEB5</accession>
<keyword evidence="5" id="KW-0067">ATP-binding</keyword>
<dbReference type="eggNOG" id="KOG0598">
    <property type="taxonomic scope" value="Eukaryota"/>
</dbReference>
<keyword evidence="6" id="KW-0040">ANK repeat</keyword>
<keyword evidence="9" id="KW-1185">Reference proteome</keyword>
<dbReference type="SMART" id="SM00248">
    <property type="entry name" value="ANK"/>
    <property type="match status" value="4"/>
</dbReference>
<dbReference type="Pfam" id="PF00069">
    <property type="entry name" value="Pkinase"/>
    <property type="match status" value="1"/>
</dbReference>
<dbReference type="Proteomes" id="UP000002499">
    <property type="component" value="Unassembled WGS sequence"/>
</dbReference>
<dbReference type="HOGENOM" id="CLU_015090_0_0_1"/>
<dbReference type="SUPFAM" id="SSF48403">
    <property type="entry name" value="Ankyrin repeat"/>
    <property type="match status" value="1"/>
</dbReference>
<dbReference type="EMBL" id="GL698567">
    <property type="protein sequence ID" value="EFY85743.1"/>
    <property type="molecule type" value="Genomic_DNA"/>
</dbReference>
<dbReference type="GO" id="GO:0005524">
    <property type="term" value="F:ATP binding"/>
    <property type="evidence" value="ECO:0007669"/>
    <property type="project" value="UniProtKB-KW"/>
</dbReference>
<evidence type="ECO:0000256" key="4">
    <source>
        <dbReference type="ARBA" id="ARBA00022777"/>
    </source>
</evidence>
<gene>
    <name evidence="8" type="ORF">MAC_08213</name>
</gene>
<evidence type="ECO:0000256" key="2">
    <source>
        <dbReference type="ARBA" id="ARBA00022679"/>
    </source>
</evidence>
<dbReference type="Pfam" id="PF12796">
    <property type="entry name" value="Ank_2"/>
    <property type="match status" value="1"/>
</dbReference>
<keyword evidence="2" id="KW-0808">Transferase</keyword>
<dbReference type="SUPFAM" id="SSF56112">
    <property type="entry name" value="Protein kinase-like (PK-like)"/>
    <property type="match status" value="1"/>
</dbReference>
<feature type="repeat" description="ANK" evidence="6">
    <location>
        <begin position="437"/>
        <end position="469"/>
    </location>
</feature>
<keyword evidence="3" id="KW-0547">Nucleotide-binding</keyword>
<evidence type="ECO:0000313" key="8">
    <source>
        <dbReference type="EMBL" id="EFY85743.1"/>
    </source>
</evidence>
<keyword evidence="1" id="KW-0723">Serine/threonine-protein kinase</keyword>
<dbReference type="Pfam" id="PF00023">
    <property type="entry name" value="Ank"/>
    <property type="match status" value="1"/>
</dbReference>
<dbReference type="InParanoid" id="E9EEB5"/>